<name>M7MFZ4_9FLAO</name>
<feature type="chain" id="PRO_5004081257" description="Secretion system C-terminal sorting domain-containing protein" evidence="2">
    <location>
        <begin position="19"/>
        <end position="365"/>
    </location>
</feature>
<sequence length="365" mass="41594">MKTYYFVFALLISLNSFSQNEIQGEWFLHYINIENTQQYSTIPNSINTFNIDSETTFYGNICSNSYAGSYVFNNDNTISITNFSALGGFCSYENEEDLFLNPYMWSFLGLYTDVPIFSYELNGTGINETLKLIHSNGNYVLYGRQELALETSLLGDWYLHTITAYSNPPITTSPYNYRLNFTIDNSNFNLYDNEGEMKCNAYWASSTIPSPNVLELIFGGATLAFCEPSEEDLYLHLLTDHNNSGTMLHAYNITGTSNNAILTLTNSDNNVLVFGRQTLSNSKFTERNSIKITQNPVHEELKISTENDDFENLSYSIHSMEGKIIIEKEVLSQNKINVSYLKTGVYFLVVSDKNSQQHILKFIKE</sequence>
<dbReference type="Proteomes" id="UP000012024">
    <property type="component" value="Unassembled WGS sequence"/>
</dbReference>
<organism evidence="4 5">
    <name type="scientific">Xanthomarina gelatinilytica</name>
    <dbReference type="NCBI Taxonomy" id="1137281"/>
    <lineage>
        <taxon>Bacteria</taxon>
        <taxon>Pseudomonadati</taxon>
        <taxon>Bacteroidota</taxon>
        <taxon>Flavobacteriia</taxon>
        <taxon>Flavobacteriales</taxon>
        <taxon>Flavobacteriaceae</taxon>
        <taxon>Xanthomarina</taxon>
    </lineage>
</organism>
<dbReference type="RefSeq" id="WP_007649441.1">
    <property type="nucleotide sequence ID" value="NZ_ANLA01000010.1"/>
</dbReference>
<dbReference type="OrthoDB" id="1345084at2"/>
<evidence type="ECO:0000313" key="5">
    <source>
        <dbReference type="Proteomes" id="UP000012024"/>
    </source>
</evidence>
<gene>
    <name evidence="4" type="ORF">D778_00159</name>
</gene>
<dbReference type="AlphaFoldDB" id="M7MFZ4"/>
<feature type="domain" description="Secretion system C-terminal sorting" evidence="3">
    <location>
        <begin position="295"/>
        <end position="361"/>
    </location>
</feature>
<reference evidence="4 5" key="1">
    <citation type="submission" date="2012-12" db="EMBL/GenBank/DDBJ databases">
        <title>Genome assembly of Formosa sp. AK20.</title>
        <authorList>
            <person name="Kumar R."/>
            <person name="Khatri I."/>
            <person name="Vaidya B."/>
            <person name="Subramanian S."/>
            <person name="Pinnaka A."/>
        </authorList>
    </citation>
    <scope>NUCLEOTIDE SEQUENCE [LARGE SCALE GENOMIC DNA]</scope>
    <source>
        <strain evidence="4 5">AK20</strain>
    </source>
</reference>
<dbReference type="InterPro" id="IPR026444">
    <property type="entry name" value="Secre_tail"/>
</dbReference>
<evidence type="ECO:0000313" key="4">
    <source>
        <dbReference type="EMBL" id="EMQ95162.1"/>
    </source>
</evidence>
<proteinExistence type="predicted"/>
<evidence type="ECO:0000256" key="2">
    <source>
        <dbReference type="SAM" id="SignalP"/>
    </source>
</evidence>
<comment type="caution">
    <text evidence="4">The sequence shown here is derived from an EMBL/GenBank/DDBJ whole genome shotgun (WGS) entry which is preliminary data.</text>
</comment>
<keyword evidence="5" id="KW-1185">Reference proteome</keyword>
<accession>M7MFZ4</accession>
<dbReference type="PATRIC" id="fig|1137281.3.peg.1593"/>
<dbReference type="Pfam" id="PF18962">
    <property type="entry name" value="Por_Secre_tail"/>
    <property type="match status" value="1"/>
</dbReference>
<protein>
    <recommendedName>
        <fullName evidence="3">Secretion system C-terminal sorting domain-containing protein</fullName>
    </recommendedName>
</protein>
<evidence type="ECO:0000256" key="1">
    <source>
        <dbReference type="ARBA" id="ARBA00022729"/>
    </source>
</evidence>
<dbReference type="NCBIfam" id="TIGR04183">
    <property type="entry name" value="Por_Secre_tail"/>
    <property type="match status" value="1"/>
</dbReference>
<dbReference type="EMBL" id="ANLA01000010">
    <property type="protein sequence ID" value="EMQ95162.1"/>
    <property type="molecule type" value="Genomic_DNA"/>
</dbReference>
<keyword evidence="1 2" id="KW-0732">Signal</keyword>
<feature type="signal peptide" evidence="2">
    <location>
        <begin position="1"/>
        <end position="18"/>
    </location>
</feature>
<evidence type="ECO:0000259" key="3">
    <source>
        <dbReference type="Pfam" id="PF18962"/>
    </source>
</evidence>
<dbReference type="GeneID" id="98641470"/>
<dbReference type="eggNOG" id="ENOG50333B7">
    <property type="taxonomic scope" value="Bacteria"/>
</dbReference>